<dbReference type="EMBL" id="CP001682">
    <property type="protein sequence ID" value="ACU93929.1"/>
    <property type="molecule type" value="Genomic_DNA"/>
</dbReference>
<keyword evidence="6 8" id="KW-0275">Fatty acid biosynthesis</keyword>
<organism evidence="10 11">
    <name type="scientific">Cryptobacterium curtum (strain ATCC 700683 / DSM 15641 / CCUG 43107 / 12-3)</name>
    <dbReference type="NCBI Taxonomy" id="469378"/>
    <lineage>
        <taxon>Bacteria</taxon>
        <taxon>Bacillati</taxon>
        <taxon>Actinomycetota</taxon>
        <taxon>Coriobacteriia</taxon>
        <taxon>Eggerthellales</taxon>
        <taxon>Eggerthellaceae</taxon>
        <taxon>Cryptobacterium</taxon>
    </lineage>
</organism>
<accession>C7MLY9</accession>
<evidence type="ECO:0000313" key="10">
    <source>
        <dbReference type="EMBL" id="ACU93929.1"/>
    </source>
</evidence>
<proteinExistence type="predicted"/>
<protein>
    <recommendedName>
        <fullName evidence="2 8">Biotin carboxyl carrier protein of acetyl-CoA carboxylase</fullName>
    </recommendedName>
</protein>
<dbReference type="GO" id="GO:0006633">
    <property type="term" value="P:fatty acid biosynthetic process"/>
    <property type="evidence" value="ECO:0007669"/>
    <property type="project" value="UniProtKB-UniPathway"/>
</dbReference>
<dbReference type="CDD" id="cd06850">
    <property type="entry name" value="biotinyl_domain"/>
    <property type="match status" value="1"/>
</dbReference>
<gene>
    <name evidence="10" type="ordered locus">Ccur_01980</name>
</gene>
<dbReference type="UniPathway" id="UPA00094"/>
<evidence type="ECO:0000313" key="11">
    <source>
        <dbReference type="Proteomes" id="UP000000954"/>
    </source>
</evidence>
<dbReference type="Gene3D" id="2.40.50.100">
    <property type="match status" value="1"/>
</dbReference>
<reference evidence="10 11" key="1">
    <citation type="journal article" date="2009" name="Stand. Genomic Sci.">
        <title>Complete genome sequence of Cryptobacterium curtum type strain (12-3).</title>
        <authorList>
            <person name="Mavrommatis K."/>
            <person name="Pukall R."/>
            <person name="Rohde C."/>
            <person name="Chen F."/>
            <person name="Sims D."/>
            <person name="Brettin T."/>
            <person name="Kuske C."/>
            <person name="Detter J.C."/>
            <person name="Han C."/>
            <person name="Lapidus A."/>
            <person name="Copeland A."/>
            <person name="Glavina Del Rio T."/>
            <person name="Nolan M."/>
            <person name="Lucas S."/>
            <person name="Tice H."/>
            <person name="Cheng J.F."/>
            <person name="Bruce D."/>
            <person name="Goodwin L."/>
            <person name="Pitluck S."/>
            <person name="Ovchinnikova G."/>
            <person name="Pati A."/>
            <person name="Ivanova N."/>
            <person name="Chen A."/>
            <person name="Palaniappan K."/>
            <person name="Chain P."/>
            <person name="D'haeseleer P."/>
            <person name="Goker M."/>
            <person name="Bristow J."/>
            <person name="Eisen J.A."/>
            <person name="Markowitz V."/>
            <person name="Hugenholtz P."/>
            <person name="Rohde M."/>
            <person name="Klenk H.P."/>
            <person name="Kyrpides N.C."/>
        </authorList>
    </citation>
    <scope>NUCLEOTIDE SEQUENCE [LARGE SCALE GENOMIC DNA]</scope>
    <source>
        <strain evidence="11">ATCC 700683 / DSM 15641 / 12-3</strain>
    </source>
</reference>
<evidence type="ECO:0000256" key="3">
    <source>
        <dbReference type="ARBA" id="ARBA00022516"/>
    </source>
</evidence>
<comment type="pathway">
    <text evidence="1 8">Lipid metabolism; fatty acid biosynthesis.</text>
</comment>
<keyword evidence="11" id="KW-1185">Reference proteome</keyword>
<evidence type="ECO:0000256" key="5">
    <source>
        <dbReference type="ARBA" id="ARBA00023098"/>
    </source>
</evidence>
<keyword evidence="4 8" id="KW-0276">Fatty acid metabolism</keyword>
<evidence type="ECO:0000259" key="9">
    <source>
        <dbReference type="PROSITE" id="PS50968"/>
    </source>
</evidence>
<keyword evidence="7 8" id="KW-0092">Biotin</keyword>
<keyword evidence="3 8" id="KW-0444">Lipid biosynthesis</keyword>
<dbReference type="eggNOG" id="COG0511">
    <property type="taxonomic scope" value="Bacteria"/>
</dbReference>
<dbReference type="PANTHER" id="PTHR45266">
    <property type="entry name" value="OXALOACETATE DECARBOXYLASE ALPHA CHAIN"/>
    <property type="match status" value="1"/>
</dbReference>
<feature type="domain" description="Lipoyl-binding" evidence="9">
    <location>
        <begin position="79"/>
        <end position="155"/>
    </location>
</feature>
<dbReference type="PROSITE" id="PS00188">
    <property type="entry name" value="BIOTIN"/>
    <property type="match status" value="1"/>
</dbReference>
<dbReference type="Proteomes" id="UP000000954">
    <property type="component" value="Chromosome"/>
</dbReference>
<dbReference type="InterPro" id="IPR001249">
    <property type="entry name" value="AcCoA_biotinCC"/>
</dbReference>
<dbReference type="AlphaFoldDB" id="C7MLY9"/>
<dbReference type="PANTHER" id="PTHR45266:SF3">
    <property type="entry name" value="OXALOACETATE DECARBOXYLASE ALPHA CHAIN"/>
    <property type="match status" value="1"/>
</dbReference>
<evidence type="ECO:0000256" key="1">
    <source>
        <dbReference type="ARBA" id="ARBA00005194"/>
    </source>
</evidence>
<dbReference type="GO" id="GO:0009317">
    <property type="term" value="C:acetyl-CoA carboxylase complex"/>
    <property type="evidence" value="ECO:0007669"/>
    <property type="project" value="InterPro"/>
</dbReference>
<evidence type="ECO:0000256" key="2">
    <source>
        <dbReference type="ARBA" id="ARBA00017562"/>
    </source>
</evidence>
<evidence type="ECO:0000256" key="7">
    <source>
        <dbReference type="ARBA" id="ARBA00023267"/>
    </source>
</evidence>
<evidence type="ECO:0000256" key="4">
    <source>
        <dbReference type="ARBA" id="ARBA00022832"/>
    </source>
</evidence>
<dbReference type="STRING" id="469378.Ccur_01980"/>
<comment type="function">
    <text evidence="8">This protein is a component of the acetyl coenzyme A carboxylase complex; first, biotin carboxylase catalyzes the carboxylation of the carrier protein and then the transcarboxylase transfers the carboxyl group to form malonyl-CoA.</text>
</comment>
<dbReference type="SUPFAM" id="SSF51230">
    <property type="entry name" value="Single hybrid motif"/>
    <property type="match status" value="1"/>
</dbReference>
<dbReference type="PROSITE" id="PS50968">
    <property type="entry name" value="BIOTINYL_LIPOYL"/>
    <property type="match status" value="1"/>
</dbReference>
<dbReference type="HOGENOM" id="CLU_016733_3_1_11"/>
<dbReference type="PRINTS" id="PR01071">
    <property type="entry name" value="ACOABIOTINCC"/>
</dbReference>
<dbReference type="InterPro" id="IPR011053">
    <property type="entry name" value="Single_hybrid_motif"/>
</dbReference>
<sequence length="161" mass="17238">MDKKAIEELIEIMDKADLTALRLDEGGTKIELERTHTTVGLGSPSLLGVAERVGALLDGKNRSHEDAAAPEADDDSDGTTIVRSPMVGMFYVSPSPDEEPFVKPGQEVLSGQTLAIVEAMKMMNEITAPTAGVITAVLAANGDQVEYDQPLFRITPSQDVR</sequence>
<dbReference type="NCBIfam" id="TIGR00531">
    <property type="entry name" value="BCCP"/>
    <property type="match status" value="1"/>
</dbReference>
<keyword evidence="5 8" id="KW-0443">Lipid metabolism</keyword>
<dbReference type="GO" id="GO:0003989">
    <property type="term" value="F:acetyl-CoA carboxylase activity"/>
    <property type="evidence" value="ECO:0007669"/>
    <property type="project" value="InterPro"/>
</dbReference>
<dbReference type="OrthoDB" id="9811735at2"/>
<dbReference type="RefSeq" id="WP_012802618.1">
    <property type="nucleotide sequence ID" value="NC_013170.1"/>
</dbReference>
<dbReference type="Pfam" id="PF00364">
    <property type="entry name" value="Biotin_lipoyl"/>
    <property type="match status" value="1"/>
</dbReference>
<evidence type="ECO:0000256" key="8">
    <source>
        <dbReference type="RuleBase" id="RU364072"/>
    </source>
</evidence>
<evidence type="ECO:0000256" key="6">
    <source>
        <dbReference type="ARBA" id="ARBA00023160"/>
    </source>
</evidence>
<dbReference type="FunFam" id="2.40.50.100:FF:000003">
    <property type="entry name" value="Acetyl-CoA carboxylase biotin carboxyl carrier protein"/>
    <property type="match status" value="1"/>
</dbReference>
<dbReference type="InterPro" id="IPR000089">
    <property type="entry name" value="Biotin_lipoyl"/>
</dbReference>
<dbReference type="KEGG" id="ccu:Ccur_01980"/>
<name>C7MLY9_CRYCD</name>
<dbReference type="InterPro" id="IPR050709">
    <property type="entry name" value="Biotin_Carboxyl_Carrier/Decarb"/>
</dbReference>
<dbReference type="InterPro" id="IPR001882">
    <property type="entry name" value="Biotin_BS"/>
</dbReference>